<name>A0A7J6DEH3_9TELE</name>
<evidence type="ECO:0000313" key="2">
    <source>
        <dbReference type="EMBL" id="KAF4117375.1"/>
    </source>
</evidence>
<comment type="caution">
    <text evidence="2">The sequence shown here is derived from an EMBL/GenBank/DDBJ whole genome shotgun (WGS) entry which is preliminary data.</text>
</comment>
<dbReference type="Proteomes" id="UP000579812">
    <property type="component" value="Unassembled WGS sequence"/>
</dbReference>
<keyword evidence="3" id="KW-1185">Reference proteome</keyword>
<sequence>MESTKDEIIWKSHGVACSAPAIYLSTAPTSTWRVQSKSRTHLTPPPEGTSWSAECDKDVYITQLVQRLESLHMSAVVNTQQVSLESISNGCMAQEPTTCCSQTKSSQVSKQHHTTQLRMLSHRWQRLGLQPPILWDTQEHISQHKPEVETRPELEIHPIQVSRIVSPRNEQPDEIKTISNSLCSRSSNERLEGNATEPSVSVESENSDLSDQEKDNKPILKWETAVELDLRPDLFDRDLEPTVTGEGEQVYPEVLPFPLKDLDFSQFQSTADDLESQHNLCLTDPCLTAMAARMIKLEKLQTATIQKEQGKAVRSRPATALVRNANHLRRMESPCSQEHLRIKGNNSVLEDVTKLALSSSSHSKSTHHNRPSPNAGKVWIGFQQPPALPKKPHSGVVKLKKTDALVQDLVVHSSISQKCSSPNSSKRCKPSKKAMPMSQKTSSEKTSVPAKALCRKT</sequence>
<dbReference type="Pfam" id="PF15344">
    <property type="entry name" value="FAM217"/>
    <property type="match status" value="1"/>
</dbReference>
<feature type="region of interest" description="Disordered" evidence="1">
    <location>
        <begin position="356"/>
        <end position="377"/>
    </location>
</feature>
<protein>
    <submittedName>
        <fullName evidence="2">Uncharacterized protein</fullName>
    </submittedName>
</protein>
<feature type="compositionally biased region" description="Polar residues" evidence="1">
    <location>
        <begin position="415"/>
        <end position="425"/>
    </location>
</feature>
<gene>
    <name evidence="2" type="ORF">G5714_001928</name>
</gene>
<dbReference type="OrthoDB" id="8763336at2759"/>
<dbReference type="EMBL" id="JAAMOB010000002">
    <property type="protein sequence ID" value="KAF4117375.1"/>
    <property type="molecule type" value="Genomic_DNA"/>
</dbReference>
<evidence type="ECO:0000313" key="3">
    <source>
        <dbReference type="Proteomes" id="UP000579812"/>
    </source>
</evidence>
<feature type="region of interest" description="Disordered" evidence="1">
    <location>
        <begin position="179"/>
        <end position="216"/>
    </location>
</feature>
<evidence type="ECO:0000256" key="1">
    <source>
        <dbReference type="SAM" id="MobiDB-lite"/>
    </source>
</evidence>
<accession>A0A7J6DEH3</accession>
<dbReference type="AlphaFoldDB" id="A0A7J6DEH3"/>
<feature type="region of interest" description="Disordered" evidence="1">
    <location>
        <begin position="415"/>
        <end position="457"/>
    </location>
</feature>
<organism evidence="2 3">
    <name type="scientific">Onychostoma macrolepis</name>
    <dbReference type="NCBI Taxonomy" id="369639"/>
    <lineage>
        <taxon>Eukaryota</taxon>
        <taxon>Metazoa</taxon>
        <taxon>Chordata</taxon>
        <taxon>Craniata</taxon>
        <taxon>Vertebrata</taxon>
        <taxon>Euteleostomi</taxon>
        <taxon>Actinopterygii</taxon>
        <taxon>Neopterygii</taxon>
        <taxon>Teleostei</taxon>
        <taxon>Ostariophysi</taxon>
        <taxon>Cypriniformes</taxon>
        <taxon>Cyprinidae</taxon>
        <taxon>Acrossocheilinae</taxon>
        <taxon>Onychostoma</taxon>
    </lineage>
</organism>
<dbReference type="InterPro" id="IPR029266">
    <property type="entry name" value="FAM217"/>
</dbReference>
<reference evidence="2 3" key="1">
    <citation type="submission" date="2020-04" db="EMBL/GenBank/DDBJ databases">
        <title>Chromosome-level genome assembly of a cyprinid fish Onychostoma macrolepis by integration of Nanopore Sequencing, Bionano and Hi-C technology.</title>
        <authorList>
            <person name="Wang D."/>
        </authorList>
    </citation>
    <scope>NUCLEOTIDE SEQUENCE [LARGE SCALE GENOMIC DNA]</scope>
    <source>
        <strain evidence="2">SWU-2019</strain>
        <tissue evidence="2">Muscle</tissue>
    </source>
</reference>
<proteinExistence type="predicted"/>